<comment type="caution">
    <text evidence="1">The sequence shown here is derived from an EMBL/GenBank/DDBJ whole genome shotgun (WGS) entry which is preliminary data.</text>
</comment>
<dbReference type="Gene3D" id="3.60.40.10">
    <property type="entry name" value="PPM-type phosphatase domain"/>
    <property type="match status" value="1"/>
</dbReference>
<accession>A0ABN3GTN4</accession>
<evidence type="ECO:0008006" key="3">
    <source>
        <dbReference type="Google" id="ProtNLM"/>
    </source>
</evidence>
<organism evidence="1 2">
    <name type="scientific">Streptomyces cuspidosporus</name>
    <dbReference type="NCBI Taxonomy" id="66882"/>
    <lineage>
        <taxon>Bacteria</taxon>
        <taxon>Bacillati</taxon>
        <taxon>Actinomycetota</taxon>
        <taxon>Actinomycetes</taxon>
        <taxon>Kitasatosporales</taxon>
        <taxon>Streptomycetaceae</taxon>
        <taxon>Streptomyces</taxon>
    </lineage>
</organism>
<dbReference type="RefSeq" id="WP_346177381.1">
    <property type="nucleotide sequence ID" value="NZ_BAAASD010000031.1"/>
</dbReference>
<dbReference type="Proteomes" id="UP001500253">
    <property type="component" value="Unassembled WGS sequence"/>
</dbReference>
<evidence type="ECO:0000313" key="2">
    <source>
        <dbReference type="Proteomes" id="UP001500253"/>
    </source>
</evidence>
<reference evidence="1 2" key="1">
    <citation type="journal article" date="2019" name="Int. J. Syst. Evol. Microbiol.">
        <title>The Global Catalogue of Microorganisms (GCM) 10K type strain sequencing project: providing services to taxonomists for standard genome sequencing and annotation.</title>
        <authorList>
            <consortium name="The Broad Institute Genomics Platform"/>
            <consortium name="The Broad Institute Genome Sequencing Center for Infectious Disease"/>
            <person name="Wu L."/>
            <person name="Ma J."/>
        </authorList>
    </citation>
    <scope>NUCLEOTIDE SEQUENCE [LARGE SCALE GENOMIC DNA]</scope>
    <source>
        <strain evidence="1 2">JCM 4316</strain>
    </source>
</reference>
<dbReference type="SUPFAM" id="SSF81606">
    <property type="entry name" value="PP2C-like"/>
    <property type="match status" value="1"/>
</dbReference>
<name>A0ABN3GTN4_9ACTN</name>
<dbReference type="InterPro" id="IPR036457">
    <property type="entry name" value="PPM-type-like_dom_sf"/>
</dbReference>
<dbReference type="EMBL" id="BAAASD010000031">
    <property type="protein sequence ID" value="GAA2360570.1"/>
    <property type="molecule type" value="Genomic_DNA"/>
</dbReference>
<proteinExistence type="predicted"/>
<evidence type="ECO:0000313" key="1">
    <source>
        <dbReference type="EMBL" id="GAA2360570.1"/>
    </source>
</evidence>
<keyword evidence="2" id="KW-1185">Reference proteome</keyword>
<protein>
    <recommendedName>
        <fullName evidence="3">PPM-type phosphatase domain-containing protein</fullName>
    </recommendedName>
</protein>
<sequence>MVPDASIRKCHPGDRYLLCSDGLSNVVGPQSIFEVLADRQVPQEAIQELIQLALRGGGPDNVTAVIADVVVLDENDIPGGLGKGSPIPPSARLGDVPIVVGAVAESDLRLNPGPLAG</sequence>
<gene>
    <name evidence="1" type="ORF">GCM10010246_58750</name>
</gene>